<keyword evidence="5 6" id="KW-0807">Transducer</keyword>
<dbReference type="GO" id="GO:0006935">
    <property type="term" value="P:chemotaxis"/>
    <property type="evidence" value="ECO:0007669"/>
    <property type="project" value="UniProtKB-ARBA"/>
</dbReference>
<dbReference type="GO" id="GO:0007165">
    <property type="term" value="P:signal transduction"/>
    <property type="evidence" value="ECO:0007669"/>
    <property type="project" value="UniProtKB-KW"/>
</dbReference>
<accession>A0AA90STV6</accession>
<evidence type="ECO:0000256" key="2">
    <source>
        <dbReference type="ARBA" id="ARBA00022692"/>
    </source>
</evidence>
<evidence type="ECO:0000256" key="5">
    <source>
        <dbReference type="ARBA" id="ARBA00023224"/>
    </source>
</evidence>
<dbReference type="SMART" id="SM00283">
    <property type="entry name" value="MA"/>
    <property type="match status" value="1"/>
</dbReference>
<feature type="transmembrane region" description="Helical" evidence="7">
    <location>
        <begin position="20"/>
        <end position="40"/>
    </location>
</feature>
<evidence type="ECO:0000256" key="1">
    <source>
        <dbReference type="ARBA" id="ARBA00004141"/>
    </source>
</evidence>
<evidence type="ECO:0000256" key="4">
    <source>
        <dbReference type="ARBA" id="ARBA00023136"/>
    </source>
</evidence>
<keyword evidence="3 7" id="KW-1133">Transmembrane helix</keyword>
<comment type="subcellular location">
    <subcellularLocation>
        <location evidence="1">Membrane</location>
        <topology evidence="1">Multi-pass membrane protein</topology>
    </subcellularLocation>
</comment>
<feature type="domain" description="Methyl-accepting transducer" evidence="8">
    <location>
        <begin position="405"/>
        <end position="641"/>
    </location>
</feature>
<evidence type="ECO:0000313" key="10">
    <source>
        <dbReference type="Proteomes" id="UP001178148"/>
    </source>
</evidence>
<sequence>MMSHSSSSPKPGARQSSTRVAPIALLTVSLVILAYTFVFMGKQSTLDQEYITSTNELRVLSLQIAKNARAAVSGKVEAFAFLQDTSNKFGSELDKLKQSSFSVIPTSLVQQNTQIKTSVKVLEDVWSAINIEVASILAAEERVLSLHRLTVSLEEIIPQIQIEYDEIIELLLDSELAADQIAIAQRQSWLAERIVNSTKSVIIGGESSIVAAERLGRDAKLFARVLVGMMNGNAALGIKQVTNEEVIDRLVEVADLFSFVNNRVNDILEISPELFQVNKEADLIRTDTQQILQQASIMASNYKVNSQAGFILQMLAIVASVVVLFSLLLSIVFMNRDARKRHDETKEHNEVRASMMRLLDEMAGLSDGDFMSNDARDEDFTGAIDDSINYAIEQLRVLVKTINHKAEEVDGAAQKSQIVAKELAEASKRQVSAIDTTKKCINEMVQSIDQMSLKAFDSASVTQRSLSITASGIDIVRNTLEGMYTIKAQIQDTSRCLKRLGESSHRIDNITSLITDIAEQTNILSLNASLQASMAGESGRGFGVEADEVQRLSKRVIGAIKQMETLVIAIHSDTNDAITSMELTTVEIVNGSQLAQSAVVVLEELEGISSKLAKLVNDISDTAQGQAKSVAQISSRMKVIHDITIRTSSSTNATASSFGNLAGVALDMRKSVSGFRLHETES</sequence>
<evidence type="ECO:0000259" key="8">
    <source>
        <dbReference type="PROSITE" id="PS50111"/>
    </source>
</evidence>
<comment type="caution">
    <text evidence="9">The sequence shown here is derived from an EMBL/GenBank/DDBJ whole genome shotgun (WGS) entry which is preliminary data.</text>
</comment>
<dbReference type="SUPFAM" id="SSF58104">
    <property type="entry name" value="Methyl-accepting chemotaxis protein (MCP) signaling domain"/>
    <property type="match status" value="1"/>
</dbReference>
<proteinExistence type="predicted"/>
<feature type="transmembrane region" description="Helical" evidence="7">
    <location>
        <begin position="310"/>
        <end position="333"/>
    </location>
</feature>
<gene>
    <name evidence="9" type="ORF">QS748_12820</name>
</gene>
<keyword evidence="10" id="KW-1185">Reference proteome</keyword>
<dbReference type="PANTHER" id="PTHR32089">
    <property type="entry name" value="METHYL-ACCEPTING CHEMOTAXIS PROTEIN MCPB"/>
    <property type="match status" value="1"/>
</dbReference>
<evidence type="ECO:0000256" key="3">
    <source>
        <dbReference type="ARBA" id="ARBA00022989"/>
    </source>
</evidence>
<protein>
    <submittedName>
        <fullName evidence="9">Methyl-accepting chemotaxis protein</fullName>
    </submittedName>
</protein>
<evidence type="ECO:0000256" key="6">
    <source>
        <dbReference type="PROSITE-ProRule" id="PRU00284"/>
    </source>
</evidence>
<dbReference type="Pfam" id="PF00015">
    <property type="entry name" value="MCPsignal"/>
    <property type="match status" value="1"/>
</dbReference>
<dbReference type="PROSITE" id="PS50111">
    <property type="entry name" value="CHEMOTAXIS_TRANSDUC_2"/>
    <property type="match status" value="1"/>
</dbReference>
<dbReference type="EMBL" id="JASXSV010000027">
    <property type="protein sequence ID" value="MDP0590010.1"/>
    <property type="molecule type" value="Genomic_DNA"/>
</dbReference>
<name>A0AA90STV6_9GAMM</name>
<evidence type="ECO:0000313" key="9">
    <source>
        <dbReference type="EMBL" id="MDP0590010.1"/>
    </source>
</evidence>
<dbReference type="Proteomes" id="UP001178148">
    <property type="component" value="Unassembled WGS sequence"/>
</dbReference>
<dbReference type="GO" id="GO:0016020">
    <property type="term" value="C:membrane"/>
    <property type="evidence" value="ECO:0007669"/>
    <property type="project" value="UniProtKB-SubCell"/>
</dbReference>
<dbReference type="InterPro" id="IPR004089">
    <property type="entry name" value="MCPsignal_dom"/>
</dbReference>
<evidence type="ECO:0000256" key="7">
    <source>
        <dbReference type="SAM" id="Phobius"/>
    </source>
</evidence>
<keyword evidence="4 7" id="KW-0472">Membrane</keyword>
<keyword evidence="2 7" id="KW-0812">Transmembrane</keyword>
<organism evidence="9 10">
    <name type="scientific">Candidatus Endonucleibacter bathymodioli</name>
    <dbReference type="NCBI Taxonomy" id="539814"/>
    <lineage>
        <taxon>Bacteria</taxon>
        <taxon>Pseudomonadati</taxon>
        <taxon>Pseudomonadota</taxon>
        <taxon>Gammaproteobacteria</taxon>
        <taxon>Oceanospirillales</taxon>
        <taxon>Endozoicomonadaceae</taxon>
        <taxon>Candidatus Endonucleibacter</taxon>
    </lineage>
</organism>
<reference evidence="9 10" key="1">
    <citation type="journal article" date="2023" name="bioRxiv">
        <title>An intranuclear bacterial parasite of deep-sea mussels expresses apoptosis inhibitors acquired from its host.</title>
        <authorList>
            <person name="Gonzalez Porras M.A."/>
            <person name="Assie A."/>
            <person name="Tietjen M."/>
            <person name="Violette M."/>
            <person name="Kleiner M."/>
            <person name="Gruber-Vodicka H."/>
            <person name="Dubilier N."/>
            <person name="Leisch N."/>
        </authorList>
    </citation>
    <scope>NUCLEOTIDE SEQUENCE [LARGE SCALE GENOMIC DNA]</scope>
    <source>
        <strain evidence="9">IAP13</strain>
    </source>
</reference>
<dbReference type="AlphaFoldDB" id="A0AA90STV6"/>
<dbReference type="Gene3D" id="1.10.287.950">
    <property type="entry name" value="Methyl-accepting chemotaxis protein"/>
    <property type="match status" value="1"/>
</dbReference>
<dbReference type="PANTHER" id="PTHR32089:SF119">
    <property type="entry name" value="METHYL-ACCEPTING CHEMOTAXIS PROTEIN CTPL"/>
    <property type="match status" value="1"/>
</dbReference>